<dbReference type="EMBL" id="CAXLJM020000060">
    <property type="protein sequence ID" value="CAL8119513.1"/>
    <property type="molecule type" value="Genomic_DNA"/>
</dbReference>
<dbReference type="SUPFAM" id="SSF52047">
    <property type="entry name" value="RNI-like"/>
    <property type="match status" value="1"/>
</dbReference>
<accession>A0ABP1R4H6</accession>
<reference evidence="1 2" key="1">
    <citation type="submission" date="2024-08" db="EMBL/GenBank/DDBJ databases">
        <authorList>
            <person name="Cucini C."/>
            <person name="Frati F."/>
        </authorList>
    </citation>
    <scope>NUCLEOTIDE SEQUENCE [LARGE SCALE GENOMIC DNA]</scope>
</reference>
<evidence type="ECO:0000313" key="2">
    <source>
        <dbReference type="Proteomes" id="UP001642540"/>
    </source>
</evidence>
<comment type="caution">
    <text evidence="1">The sequence shown here is derived from an EMBL/GenBank/DDBJ whole genome shotgun (WGS) entry which is preliminary data.</text>
</comment>
<proteinExistence type="predicted"/>
<evidence type="ECO:0000313" key="1">
    <source>
        <dbReference type="EMBL" id="CAL8119513.1"/>
    </source>
</evidence>
<dbReference type="Proteomes" id="UP001642540">
    <property type="component" value="Unassembled WGS sequence"/>
</dbReference>
<name>A0ABP1R4H6_9HEXA</name>
<sequence length="377" mass="43333">MSTNRGLCDFPPEVSTKVLQYIPTNYRDDVLNCRLDDQRCDLERVERMPQLLQMLQELGEHLTSLHLHRMDFDFNRMVALLHLTPNLKMLEAGGLHITNNFATMHLALPPLPSLKDLVNLKLCAEWDFAYEDLPRSKFFILWLAVGNATQLFVLVIVSELQIPPLTPFHNYLTTVEERHFVVGTTNEDGFKNLKRLYISTPSILFLDQTFTPALKQLTLSGVDSENHPDLRLISQFVDRFCSTLEALYLLIAWEDMMGFTRDLVDRRVTWWMTLHLENFSGANISSVSQAKDLLDDLDHLVLKRTLEATRLELHYAVSQLYQHIVMGNPEMLKCLYETEPSGITSGKFALISNKLLLPFIAVEKNYQLIDLKVGVIL</sequence>
<organism evidence="1 2">
    <name type="scientific">Orchesella dallaii</name>
    <dbReference type="NCBI Taxonomy" id="48710"/>
    <lineage>
        <taxon>Eukaryota</taxon>
        <taxon>Metazoa</taxon>
        <taxon>Ecdysozoa</taxon>
        <taxon>Arthropoda</taxon>
        <taxon>Hexapoda</taxon>
        <taxon>Collembola</taxon>
        <taxon>Entomobryomorpha</taxon>
        <taxon>Entomobryoidea</taxon>
        <taxon>Orchesellidae</taxon>
        <taxon>Orchesellinae</taxon>
        <taxon>Orchesella</taxon>
    </lineage>
</organism>
<gene>
    <name evidence="1" type="ORF">ODALV1_LOCUS18587</name>
</gene>
<evidence type="ECO:0008006" key="3">
    <source>
        <dbReference type="Google" id="ProtNLM"/>
    </source>
</evidence>
<protein>
    <recommendedName>
        <fullName evidence="3">F-box domain-containing protein</fullName>
    </recommendedName>
</protein>
<keyword evidence="2" id="KW-1185">Reference proteome</keyword>